<feature type="domain" description="EamA" evidence="7">
    <location>
        <begin position="153"/>
        <end position="287"/>
    </location>
</feature>
<keyword evidence="3 6" id="KW-0812">Transmembrane</keyword>
<sequence length="291" mass="31242">MSSRHASLSMLTLSAFFALYVIWGSTYFFIRIGIESWPPFMMAGLRFLFAGSVMLAFLLLRGHRLPSRQELRGAAILGVLMPAIGNGFVTLAEKQVSSGVAALVVATVPLFTVLFGRFCFGLRATRREWAGIALGMLGMLVLNLGSNLRASPLGAFWLLFASAGWALGSAWSRVIVQPKGPMGSAWMMIFGGLALLLGSAAVGERLAAPPSWQGWAAIAYLSIFGSMLAYSAYLHLLKTVSPAAATSYAYVNPIIAVMLGVVLLGEHVGQQEIIAMVIILSGVILISWRKR</sequence>
<dbReference type="InterPro" id="IPR050638">
    <property type="entry name" value="AA-Vitamin_Transporters"/>
</dbReference>
<dbReference type="EMBL" id="QJKC01000014">
    <property type="protein sequence ID" value="PXX43625.1"/>
    <property type="molecule type" value="Genomic_DNA"/>
</dbReference>
<feature type="transmembrane region" description="Helical" evidence="6">
    <location>
        <begin position="184"/>
        <end position="203"/>
    </location>
</feature>
<feature type="domain" description="EamA" evidence="7">
    <location>
        <begin position="14"/>
        <end position="143"/>
    </location>
</feature>
<accession>A0A318JIL3</accession>
<keyword evidence="4 6" id="KW-1133">Transmembrane helix</keyword>
<comment type="similarity">
    <text evidence="2">Belongs to the EamA transporter family.</text>
</comment>
<evidence type="ECO:0000256" key="2">
    <source>
        <dbReference type="ARBA" id="ARBA00007362"/>
    </source>
</evidence>
<feature type="transmembrane region" description="Helical" evidence="6">
    <location>
        <begin position="40"/>
        <end position="60"/>
    </location>
</feature>
<dbReference type="PANTHER" id="PTHR32322:SF2">
    <property type="entry name" value="EAMA DOMAIN-CONTAINING PROTEIN"/>
    <property type="match status" value="1"/>
</dbReference>
<feature type="transmembrane region" description="Helical" evidence="6">
    <location>
        <begin position="12"/>
        <end position="34"/>
    </location>
</feature>
<feature type="transmembrane region" description="Helical" evidence="6">
    <location>
        <begin position="154"/>
        <end position="172"/>
    </location>
</feature>
<dbReference type="OrthoDB" id="9812547at2"/>
<evidence type="ECO:0000259" key="7">
    <source>
        <dbReference type="Pfam" id="PF00892"/>
    </source>
</evidence>
<evidence type="ECO:0000313" key="9">
    <source>
        <dbReference type="Proteomes" id="UP000248395"/>
    </source>
</evidence>
<dbReference type="PANTHER" id="PTHR32322">
    <property type="entry name" value="INNER MEMBRANE TRANSPORTER"/>
    <property type="match status" value="1"/>
</dbReference>
<evidence type="ECO:0000313" key="8">
    <source>
        <dbReference type="EMBL" id="PXX43625.1"/>
    </source>
</evidence>
<comment type="subcellular location">
    <subcellularLocation>
        <location evidence="1">Membrane</location>
        <topology evidence="1">Multi-pass membrane protein</topology>
    </subcellularLocation>
</comment>
<reference evidence="8 9" key="1">
    <citation type="submission" date="2018-05" db="EMBL/GenBank/DDBJ databases">
        <title>Genomic Encyclopedia of Type Strains, Phase IV (KMG-IV): sequencing the most valuable type-strain genomes for metagenomic binning, comparative biology and taxonomic classification.</title>
        <authorList>
            <person name="Goeker M."/>
        </authorList>
    </citation>
    <scope>NUCLEOTIDE SEQUENCE [LARGE SCALE GENOMIC DNA]</scope>
    <source>
        <strain evidence="8 9">DSM 25134</strain>
    </source>
</reference>
<organism evidence="8 9">
    <name type="scientific">Aquitalea magnusonii</name>
    <dbReference type="NCBI Taxonomy" id="332411"/>
    <lineage>
        <taxon>Bacteria</taxon>
        <taxon>Pseudomonadati</taxon>
        <taxon>Pseudomonadota</taxon>
        <taxon>Betaproteobacteria</taxon>
        <taxon>Neisseriales</taxon>
        <taxon>Chromobacteriaceae</taxon>
        <taxon>Aquitalea</taxon>
    </lineage>
</organism>
<feature type="transmembrane region" description="Helical" evidence="6">
    <location>
        <begin position="215"/>
        <end position="236"/>
    </location>
</feature>
<dbReference type="SUPFAM" id="SSF103481">
    <property type="entry name" value="Multidrug resistance efflux transporter EmrE"/>
    <property type="match status" value="2"/>
</dbReference>
<dbReference type="Gene3D" id="1.10.3730.20">
    <property type="match status" value="1"/>
</dbReference>
<dbReference type="GO" id="GO:0016020">
    <property type="term" value="C:membrane"/>
    <property type="evidence" value="ECO:0007669"/>
    <property type="project" value="UniProtKB-SubCell"/>
</dbReference>
<feature type="transmembrane region" description="Helical" evidence="6">
    <location>
        <begin position="129"/>
        <end position="148"/>
    </location>
</feature>
<evidence type="ECO:0000256" key="4">
    <source>
        <dbReference type="ARBA" id="ARBA00022989"/>
    </source>
</evidence>
<dbReference type="RefSeq" id="WP_059286460.1">
    <property type="nucleotide sequence ID" value="NZ_LNQU01000081.1"/>
</dbReference>
<dbReference type="Pfam" id="PF00892">
    <property type="entry name" value="EamA"/>
    <property type="match status" value="2"/>
</dbReference>
<feature type="transmembrane region" description="Helical" evidence="6">
    <location>
        <begin position="248"/>
        <end position="265"/>
    </location>
</feature>
<dbReference type="AlphaFoldDB" id="A0A318JIL3"/>
<dbReference type="NCBIfam" id="NF008432">
    <property type="entry name" value="PRK11272.1"/>
    <property type="match status" value="1"/>
</dbReference>
<feature type="transmembrane region" description="Helical" evidence="6">
    <location>
        <begin position="271"/>
        <end position="288"/>
    </location>
</feature>
<proteinExistence type="inferred from homology"/>
<gene>
    <name evidence="8" type="ORF">DFR38_11461</name>
</gene>
<comment type="caution">
    <text evidence="8">The sequence shown here is derived from an EMBL/GenBank/DDBJ whole genome shotgun (WGS) entry which is preliminary data.</text>
</comment>
<keyword evidence="5 6" id="KW-0472">Membrane</keyword>
<feature type="transmembrane region" description="Helical" evidence="6">
    <location>
        <begin position="98"/>
        <end position="120"/>
    </location>
</feature>
<protein>
    <submittedName>
        <fullName evidence="8">EamA domain-containing membrane protein RarD</fullName>
    </submittedName>
</protein>
<evidence type="ECO:0000256" key="5">
    <source>
        <dbReference type="ARBA" id="ARBA00023136"/>
    </source>
</evidence>
<evidence type="ECO:0000256" key="6">
    <source>
        <dbReference type="SAM" id="Phobius"/>
    </source>
</evidence>
<keyword evidence="9" id="KW-1185">Reference proteome</keyword>
<dbReference type="InterPro" id="IPR037185">
    <property type="entry name" value="EmrE-like"/>
</dbReference>
<evidence type="ECO:0000256" key="3">
    <source>
        <dbReference type="ARBA" id="ARBA00022692"/>
    </source>
</evidence>
<dbReference type="InterPro" id="IPR000620">
    <property type="entry name" value="EamA_dom"/>
</dbReference>
<dbReference type="Proteomes" id="UP000248395">
    <property type="component" value="Unassembled WGS sequence"/>
</dbReference>
<name>A0A318JIL3_9NEIS</name>
<evidence type="ECO:0000256" key="1">
    <source>
        <dbReference type="ARBA" id="ARBA00004141"/>
    </source>
</evidence>
<feature type="transmembrane region" description="Helical" evidence="6">
    <location>
        <begin position="72"/>
        <end position="92"/>
    </location>
</feature>